<keyword evidence="2" id="KW-1185">Reference proteome</keyword>
<dbReference type="InParanoid" id="A0A2G5CWE4"/>
<proteinExistence type="predicted"/>
<dbReference type="EMBL" id="KZ305052">
    <property type="protein sequence ID" value="PIA35550.1"/>
    <property type="molecule type" value="Genomic_DNA"/>
</dbReference>
<name>A0A2G5CWE4_AQUCA</name>
<gene>
    <name evidence="1" type="ORF">AQUCO_03500125v1</name>
</gene>
<sequence>MGLASNVYQPVQEHFVLAQGSTHQHSFNQIQNQVPSFQGIFPPYPFLRYPEVNGSSVVSYNHPRDQRNRFILPRLPTSQWASTSQTNNFKDQHSCN</sequence>
<accession>A0A2G5CWE4</accession>
<dbReference type="Proteomes" id="UP000230069">
    <property type="component" value="Unassembled WGS sequence"/>
</dbReference>
<organism evidence="1 2">
    <name type="scientific">Aquilegia coerulea</name>
    <name type="common">Rocky mountain columbine</name>
    <dbReference type="NCBI Taxonomy" id="218851"/>
    <lineage>
        <taxon>Eukaryota</taxon>
        <taxon>Viridiplantae</taxon>
        <taxon>Streptophyta</taxon>
        <taxon>Embryophyta</taxon>
        <taxon>Tracheophyta</taxon>
        <taxon>Spermatophyta</taxon>
        <taxon>Magnoliopsida</taxon>
        <taxon>Ranunculales</taxon>
        <taxon>Ranunculaceae</taxon>
        <taxon>Thalictroideae</taxon>
        <taxon>Aquilegia</taxon>
    </lineage>
</organism>
<dbReference type="AlphaFoldDB" id="A0A2G5CWE4"/>
<protein>
    <submittedName>
        <fullName evidence="1">Uncharacterized protein</fullName>
    </submittedName>
</protein>
<reference evidence="1 2" key="1">
    <citation type="submission" date="2017-09" db="EMBL/GenBank/DDBJ databases">
        <title>WGS assembly of Aquilegia coerulea Goldsmith.</title>
        <authorList>
            <person name="Hodges S."/>
            <person name="Kramer E."/>
            <person name="Nordborg M."/>
            <person name="Tomkins J."/>
            <person name="Borevitz J."/>
            <person name="Derieg N."/>
            <person name="Yan J."/>
            <person name="Mihaltcheva S."/>
            <person name="Hayes R.D."/>
            <person name="Rokhsar D."/>
        </authorList>
    </citation>
    <scope>NUCLEOTIDE SEQUENCE [LARGE SCALE GENOMIC DNA]</scope>
    <source>
        <strain evidence="2">cv. Goldsmith</strain>
    </source>
</reference>
<evidence type="ECO:0000313" key="2">
    <source>
        <dbReference type="Proteomes" id="UP000230069"/>
    </source>
</evidence>
<evidence type="ECO:0000313" key="1">
    <source>
        <dbReference type="EMBL" id="PIA35550.1"/>
    </source>
</evidence>